<reference evidence="2" key="1">
    <citation type="submission" date="2014-09" db="EMBL/GenBank/DDBJ databases">
        <authorList>
            <person name="Illeghems K.G."/>
        </authorList>
    </citation>
    <scope>NUCLEOTIDE SEQUENCE [LARGE SCALE GENOMIC DNA]</scope>
    <source>
        <strain evidence="2">LMG 23848T</strain>
    </source>
</reference>
<evidence type="ECO:0000313" key="1">
    <source>
        <dbReference type="EMBL" id="CEF53615.1"/>
    </source>
</evidence>
<dbReference type="AlphaFoldDB" id="A0A0U5FUE9"/>
<name>A0A0U5FUE9_9PROT</name>
<protein>
    <submittedName>
        <fullName evidence="1">Uncharacterized protein</fullName>
    </submittedName>
</protein>
<dbReference type="Proteomes" id="UP000068250">
    <property type="component" value="Chromosome I"/>
</dbReference>
<organism evidence="1 2">
    <name type="scientific">Acetobacter ghanensis</name>
    <dbReference type="NCBI Taxonomy" id="431306"/>
    <lineage>
        <taxon>Bacteria</taxon>
        <taxon>Pseudomonadati</taxon>
        <taxon>Pseudomonadota</taxon>
        <taxon>Alphaproteobacteria</taxon>
        <taxon>Acetobacterales</taxon>
        <taxon>Acetobacteraceae</taxon>
        <taxon>Acetobacter</taxon>
    </lineage>
</organism>
<dbReference type="PATRIC" id="fig|431306.5.peg.266"/>
<accession>A0A0U5FUE9</accession>
<proteinExistence type="predicted"/>
<evidence type="ECO:0000313" key="2">
    <source>
        <dbReference type="Proteomes" id="UP000068250"/>
    </source>
</evidence>
<sequence length="69" mass="8041">MSPLAFFTMVVMDPSLLNTWLVVVEEEEEEEPLLPEVEELDEELVEEDVPNRLLTALLPLRLEMEEDIE</sequence>
<dbReference type="EMBL" id="LN609302">
    <property type="protein sequence ID" value="CEF53615.1"/>
    <property type="molecule type" value="Genomic_DNA"/>
</dbReference>
<gene>
    <name evidence="1" type="ORF">AGA_314</name>
</gene>